<gene>
    <name evidence="10" type="ORF">B2A_08283</name>
</gene>
<dbReference type="NCBIfam" id="TIGR01445">
    <property type="entry name" value="intein_Nterm"/>
    <property type="match status" value="1"/>
</dbReference>
<dbReference type="Gene3D" id="2.170.16.10">
    <property type="entry name" value="Hedgehog/Intein (Hint) domain"/>
    <property type="match status" value="1"/>
</dbReference>
<dbReference type="EC" id="1.17.4.1" evidence="2"/>
<dbReference type="PROSITE" id="PS50817">
    <property type="entry name" value="INTEIN_N_TER"/>
    <property type="match status" value="1"/>
</dbReference>
<dbReference type="InterPro" id="IPR000788">
    <property type="entry name" value="RNR_lg_C"/>
</dbReference>
<accession>T1B4S4</accession>
<evidence type="ECO:0000313" key="10">
    <source>
        <dbReference type="EMBL" id="EQD47814.1"/>
    </source>
</evidence>
<evidence type="ECO:0000256" key="6">
    <source>
        <dbReference type="ARBA" id="ARBA00023002"/>
    </source>
</evidence>
<keyword evidence="6" id="KW-0560">Oxidoreductase</keyword>
<dbReference type="SUPFAM" id="SSF48168">
    <property type="entry name" value="R1 subunit of ribonucleotide reductase, N-terminal domain"/>
    <property type="match status" value="1"/>
</dbReference>
<comment type="caution">
    <text evidence="10">The sequence shown here is derived from an EMBL/GenBank/DDBJ whole genome shotgun (WGS) entry which is preliminary data.</text>
</comment>
<dbReference type="GO" id="GO:0009263">
    <property type="term" value="P:deoxyribonucleotide biosynthetic process"/>
    <property type="evidence" value="ECO:0007669"/>
    <property type="project" value="UniProtKB-KW"/>
</dbReference>
<dbReference type="InterPro" id="IPR003587">
    <property type="entry name" value="Hint_dom_N"/>
</dbReference>
<proteinExistence type="predicted"/>
<dbReference type="InterPro" id="IPR013509">
    <property type="entry name" value="RNR_lsu_N"/>
</dbReference>
<dbReference type="Pfam" id="PF02867">
    <property type="entry name" value="Ribonuc_red_lgC"/>
    <property type="match status" value="1"/>
</dbReference>
<reference evidence="10" key="2">
    <citation type="journal article" date="2014" name="ISME J.">
        <title>Microbial stratification in low pH oxic and suboxic macroscopic growths along an acid mine drainage.</title>
        <authorList>
            <person name="Mendez-Garcia C."/>
            <person name="Mesa V."/>
            <person name="Sprenger R.R."/>
            <person name="Richter M."/>
            <person name="Diez M.S."/>
            <person name="Solano J."/>
            <person name="Bargiela R."/>
            <person name="Golyshina O.V."/>
            <person name="Manteca A."/>
            <person name="Ramos J.L."/>
            <person name="Gallego J.R."/>
            <person name="Llorente I."/>
            <person name="Martins Dos Santos V.A."/>
            <person name="Jensen O.N."/>
            <person name="Pelaez A.I."/>
            <person name="Sanchez J."/>
            <person name="Ferrer M."/>
        </authorList>
    </citation>
    <scope>NUCLEOTIDE SEQUENCE</scope>
</reference>
<evidence type="ECO:0000256" key="1">
    <source>
        <dbReference type="ARBA" id="ARBA00001922"/>
    </source>
</evidence>
<dbReference type="GO" id="GO:0005524">
    <property type="term" value="F:ATP binding"/>
    <property type="evidence" value="ECO:0007669"/>
    <property type="project" value="UniProtKB-KW"/>
</dbReference>
<protein>
    <recommendedName>
        <fullName evidence="2">ribonucleoside-diphosphate reductase</fullName>
        <ecNumber evidence="2">1.17.4.1</ecNumber>
    </recommendedName>
</protein>
<evidence type="ECO:0000256" key="7">
    <source>
        <dbReference type="ARBA" id="ARBA00023116"/>
    </source>
</evidence>
<dbReference type="InterPro" id="IPR050862">
    <property type="entry name" value="RdRp_reductase_class-2"/>
</dbReference>
<organism evidence="10">
    <name type="scientific">mine drainage metagenome</name>
    <dbReference type="NCBI Taxonomy" id="410659"/>
    <lineage>
        <taxon>unclassified sequences</taxon>
        <taxon>metagenomes</taxon>
        <taxon>ecological metagenomes</taxon>
    </lineage>
</organism>
<dbReference type="Gene3D" id="3.20.70.20">
    <property type="match status" value="1"/>
</dbReference>
<dbReference type="GO" id="GO:0004748">
    <property type="term" value="F:ribonucleoside-diphosphate reductase activity, thioredoxin disulfide as acceptor"/>
    <property type="evidence" value="ECO:0007669"/>
    <property type="project" value="UniProtKB-EC"/>
</dbReference>
<dbReference type="PANTHER" id="PTHR43371">
    <property type="entry name" value="VITAMIN B12-DEPENDENT RIBONUCLEOTIDE REDUCTASE"/>
    <property type="match status" value="1"/>
</dbReference>
<evidence type="ECO:0000259" key="9">
    <source>
        <dbReference type="PROSITE" id="PS51161"/>
    </source>
</evidence>
<keyword evidence="4" id="KW-0547">Nucleotide-binding</keyword>
<dbReference type="SMART" id="SM00306">
    <property type="entry name" value="HintN"/>
    <property type="match status" value="1"/>
</dbReference>
<evidence type="ECO:0000256" key="5">
    <source>
        <dbReference type="ARBA" id="ARBA00022840"/>
    </source>
</evidence>
<dbReference type="InterPro" id="IPR006141">
    <property type="entry name" value="Intein_N"/>
</dbReference>
<evidence type="ECO:0000256" key="3">
    <source>
        <dbReference type="ARBA" id="ARBA00022628"/>
    </source>
</evidence>
<keyword evidence="5" id="KW-0067">ATP-binding</keyword>
<feature type="domain" description="ATP-cone" evidence="9">
    <location>
        <begin position="4"/>
        <end position="99"/>
    </location>
</feature>
<evidence type="ECO:0000256" key="4">
    <source>
        <dbReference type="ARBA" id="ARBA00022741"/>
    </source>
</evidence>
<dbReference type="SUPFAM" id="SSF51998">
    <property type="entry name" value="PFL-like glycyl radical enzymes"/>
    <property type="match status" value="1"/>
</dbReference>
<dbReference type="InterPro" id="IPR008926">
    <property type="entry name" value="RNR_R1-su_N"/>
</dbReference>
<dbReference type="PROSITE" id="PS51161">
    <property type="entry name" value="ATP_CONE"/>
    <property type="match status" value="1"/>
</dbReference>
<dbReference type="InterPro" id="IPR036844">
    <property type="entry name" value="Hint_dom_sf"/>
</dbReference>
<dbReference type="Pfam" id="PF00317">
    <property type="entry name" value="Ribonuc_red_lgN"/>
    <property type="match status" value="1"/>
</dbReference>
<dbReference type="GO" id="GO:0031419">
    <property type="term" value="F:cobalamin binding"/>
    <property type="evidence" value="ECO:0007669"/>
    <property type="project" value="UniProtKB-KW"/>
</dbReference>
<dbReference type="GO" id="GO:0016539">
    <property type="term" value="P:intein-mediated protein splicing"/>
    <property type="evidence" value="ECO:0007669"/>
    <property type="project" value="InterPro"/>
</dbReference>
<dbReference type="UniPathway" id="UPA00326"/>
<dbReference type="SUPFAM" id="SSF51294">
    <property type="entry name" value="Hedgehog/intein (Hint) domain"/>
    <property type="match status" value="1"/>
</dbReference>
<dbReference type="CDD" id="cd00081">
    <property type="entry name" value="Hint"/>
    <property type="match status" value="1"/>
</dbReference>
<dbReference type="AlphaFoldDB" id="T1B4S4"/>
<keyword evidence="8" id="KW-0170">Cobalt</keyword>
<evidence type="ECO:0000256" key="8">
    <source>
        <dbReference type="ARBA" id="ARBA00023285"/>
    </source>
</evidence>
<dbReference type="InterPro" id="IPR005144">
    <property type="entry name" value="ATP-cone_dom"/>
</dbReference>
<evidence type="ECO:0000256" key="2">
    <source>
        <dbReference type="ARBA" id="ARBA00012274"/>
    </source>
</evidence>
<dbReference type="EMBL" id="AUZZ01005957">
    <property type="protein sequence ID" value="EQD47814.1"/>
    <property type="molecule type" value="Genomic_DNA"/>
</dbReference>
<comment type="cofactor">
    <cofactor evidence="1">
        <name>adenosylcob(III)alamin</name>
        <dbReference type="ChEBI" id="CHEBI:18408"/>
    </cofactor>
</comment>
<feature type="non-terminal residue" evidence="10">
    <location>
        <position position="588"/>
    </location>
</feature>
<name>T1B4S4_9ZZZZ</name>
<keyword evidence="7" id="KW-0215">Deoxyribonucleotide synthesis</keyword>
<keyword evidence="3" id="KW-0846">Cobalamin</keyword>
<reference evidence="10" key="1">
    <citation type="submission" date="2013-08" db="EMBL/GenBank/DDBJ databases">
        <authorList>
            <person name="Mendez C."/>
            <person name="Richter M."/>
            <person name="Ferrer M."/>
            <person name="Sanchez J."/>
        </authorList>
    </citation>
    <scope>NUCLEOTIDE SEQUENCE</scope>
</reference>
<dbReference type="Pfam" id="PF03477">
    <property type="entry name" value="ATP-cone"/>
    <property type="match status" value="1"/>
</dbReference>
<dbReference type="PANTHER" id="PTHR43371:SF1">
    <property type="entry name" value="RIBONUCLEOSIDE-DIPHOSPHATE REDUCTASE"/>
    <property type="match status" value="1"/>
</dbReference>
<sequence length="588" mass="65208">MATKFVIKRNGARVDFDEGKVESAIARAFANVYPMQEAEENKKNAQLVSASVVKSLDELGKEEIGVEDIQNIVEKVLMENDANVAKAYILYRNKRAEIRVAKKSLGIPEDELKMPINSLIVLAARYLSKDEDRKIIETPKMLFERVSKAIAVAEKAYGKSDEQVKEIESQFYDAMVSFRFMPNSPTLFNAGKELGQLSACFVLPVGDSIEEIFDAVKYTAIIHKTGGGTGFSFSRLRPSNDTVRKTGGVASGPLSFMKIFDAATEQIKQGGKRRGANMGILRVDHPDILNFIVAKESEGVLRNFNISVGITDKFMKALKEDANYELINPRNKRTIGMLNARAVWNLIITMAWKTGDPGVVFIDRMNSTYSNPVPKYGPIESTNPCVTGDTLIYTSEGIKRAADLYAYGKEIDVKIDGRFGGGFSHASRMIKTGYKPVVRIKTKEGFTARVTADHRIYSDTRGWINAEKLEEGEAIRVVNEGGSFSSKGSMAEGRVLGWLVGDGHINHGYNNDRASLSFYDHDRAIAGMFENYVNEIVRAPHNNRAYHVGMVHTDSRGLISISSERLKEYAVNVGLGYEKLKVPDAVFS</sequence>